<comment type="caution">
    <text evidence="6">The sequence shown here is derived from an EMBL/GenBank/DDBJ whole genome shotgun (WGS) entry which is preliminary data.</text>
</comment>
<name>A0ABW5DVK6_9PROT</name>
<gene>
    <name evidence="6" type="ORF">ACFSM5_11475</name>
</gene>
<feature type="domain" description="Major facilitator superfamily (MFS) profile" evidence="5">
    <location>
        <begin position="1"/>
        <end position="392"/>
    </location>
</feature>
<feature type="transmembrane region" description="Helical" evidence="4">
    <location>
        <begin position="12"/>
        <end position="37"/>
    </location>
</feature>
<feature type="transmembrane region" description="Helical" evidence="4">
    <location>
        <begin position="370"/>
        <end position="390"/>
    </location>
</feature>
<feature type="transmembrane region" description="Helical" evidence="4">
    <location>
        <begin position="249"/>
        <end position="271"/>
    </location>
</feature>
<reference evidence="7" key="1">
    <citation type="journal article" date="2019" name="Int. J. Syst. Evol. Microbiol.">
        <title>The Global Catalogue of Microorganisms (GCM) 10K type strain sequencing project: providing services to taxonomists for standard genome sequencing and annotation.</title>
        <authorList>
            <consortium name="The Broad Institute Genomics Platform"/>
            <consortium name="The Broad Institute Genome Sequencing Center for Infectious Disease"/>
            <person name="Wu L."/>
            <person name="Ma J."/>
        </authorList>
    </citation>
    <scope>NUCLEOTIDE SEQUENCE [LARGE SCALE GENOMIC DNA]</scope>
    <source>
        <strain evidence="7">CGMCC 1.19062</strain>
    </source>
</reference>
<feature type="transmembrane region" description="Helical" evidence="4">
    <location>
        <begin position="308"/>
        <end position="333"/>
    </location>
</feature>
<keyword evidence="7" id="KW-1185">Reference proteome</keyword>
<dbReference type="InterPro" id="IPR050327">
    <property type="entry name" value="Proton-linked_MCT"/>
</dbReference>
<dbReference type="InterPro" id="IPR036259">
    <property type="entry name" value="MFS_trans_sf"/>
</dbReference>
<evidence type="ECO:0000313" key="7">
    <source>
        <dbReference type="Proteomes" id="UP001597295"/>
    </source>
</evidence>
<sequence length="395" mass="41002">MTAEVVIAPSRRFGIISALGIVEILAWGSSYYLSAIIAKEVAAEMTWPIAWAVGGMAVGSLISGLVAPKVGRLIAARGGRKTVAGGSLVLAAGLALLGISVDLVSFFAAWIIIGLGMSATLYNAAFSTLGRIFGDKARPAISTLTLFGGFASTVCWPLTTLLMESYGWRSACFAYAVIHLAISLPLILFGLPAEDHQPESAKASSGDVTSDAPPVHRLVFPILAVISIGCDVISSVISVHLITLMTERGYSLAFAVSMGMLLGPAQVGARIIEMTVGRKLHPIWTLIASVALTSTGMVLLLVDFPLPGVALVLYGAGNGIWSIARGTLPLALFGKDRYPVVMGKLARPGLIAQAAAPTITAMILSGAGVVPTLTMLVIIGLVNVSLAVGLRRVSR</sequence>
<dbReference type="PANTHER" id="PTHR11360">
    <property type="entry name" value="MONOCARBOXYLATE TRANSPORTER"/>
    <property type="match status" value="1"/>
</dbReference>
<dbReference type="PANTHER" id="PTHR11360:SF308">
    <property type="entry name" value="BLL3089 PROTEIN"/>
    <property type="match status" value="1"/>
</dbReference>
<evidence type="ECO:0000256" key="3">
    <source>
        <dbReference type="ARBA" id="ARBA00023136"/>
    </source>
</evidence>
<keyword evidence="3 4" id="KW-0472">Membrane</keyword>
<organism evidence="6 7">
    <name type="scientific">Lacibacterium aquatile</name>
    <dbReference type="NCBI Taxonomy" id="1168082"/>
    <lineage>
        <taxon>Bacteria</taxon>
        <taxon>Pseudomonadati</taxon>
        <taxon>Pseudomonadota</taxon>
        <taxon>Alphaproteobacteria</taxon>
        <taxon>Rhodospirillales</taxon>
        <taxon>Rhodospirillaceae</taxon>
    </lineage>
</organism>
<dbReference type="PROSITE" id="PS50850">
    <property type="entry name" value="MFS"/>
    <property type="match status" value="1"/>
</dbReference>
<feature type="transmembrane region" description="Helical" evidence="4">
    <location>
        <begin position="107"/>
        <end position="129"/>
    </location>
</feature>
<protein>
    <submittedName>
        <fullName evidence="6">MFS transporter</fullName>
    </submittedName>
</protein>
<accession>A0ABW5DVK6</accession>
<dbReference type="Gene3D" id="1.20.1250.20">
    <property type="entry name" value="MFS general substrate transporter like domains"/>
    <property type="match status" value="1"/>
</dbReference>
<evidence type="ECO:0000256" key="4">
    <source>
        <dbReference type="SAM" id="Phobius"/>
    </source>
</evidence>
<keyword evidence="1 4" id="KW-0812">Transmembrane</keyword>
<feature type="transmembrane region" description="Helical" evidence="4">
    <location>
        <begin position="141"/>
        <end position="162"/>
    </location>
</feature>
<dbReference type="EMBL" id="JBHUIP010000011">
    <property type="protein sequence ID" value="MFD2263511.1"/>
    <property type="molecule type" value="Genomic_DNA"/>
</dbReference>
<dbReference type="Proteomes" id="UP001597295">
    <property type="component" value="Unassembled WGS sequence"/>
</dbReference>
<feature type="transmembrane region" description="Helical" evidence="4">
    <location>
        <begin position="218"/>
        <end position="243"/>
    </location>
</feature>
<feature type="transmembrane region" description="Helical" evidence="4">
    <location>
        <begin position="283"/>
        <end position="302"/>
    </location>
</feature>
<keyword evidence="2 4" id="KW-1133">Transmembrane helix</keyword>
<evidence type="ECO:0000256" key="2">
    <source>
        <dbReference type="ARBA" id="ARBA00022989"/>
    </source>
</evidence>
<dbReference type="Pfam" id="PF07690">
    <property type="entry name" value="MFS_1"/>
    <property type="match status" value="1"/>
</dbReference>
<evidence type="ECO:0000256" key="1">
    <source>
        <dbReference type="ARBA" id="ARBA00022692"/>
    </source>
</evidence>
<evidence type="ECO:0000259" key="5">
    <source>
        <dbReference type="PROSITE" id="PS50850"/>
    </source>
</evidence>
<dbReference type="RefSeq" id="WP_379876524.1">
    <property type="nucleotide sequence ID" value="NZ_JBHUIP010000011.1"/>
</dbReference>
<feature type="transmembrane region" description="Helical" evidence="4">
    <location>
        <begin position="49"/>
        <end position="70"/>
    </location>
</feature>
<feature type="transmembrane region" description="Helical" evidence="4">
    <location>
        <begin position="168"/>
        <end position="191"/>
    </location>
</feature>
<evidence type="ECO:0000313" key="6">
    <source>
        <dbReference type="EMBL" id="MFD2263511.1"/>
    </source>
</evidence>
<proteinExistence type="predicted"/>
<dbReference type="SUPFAM" id="SSF103473">
    <property type="entry name" value="MFS general substrate transporter"/>
    <property type="match status" value="1"/>
</dbReference>
<dbReference type="InterPro" id="IPR020846">
    <property type="entry name" value="MFS_dom"/>
</dbReference>
<dbReference type="InterPro" id="IPR011701">
    <property type="entry name" value="MFS"/>
</dbReference>